<dbReference type="InterPro" id="IPR039646">
    <property type="entry name" value="ZNHIT2"/>
</dbReference>
<keyword evidence="1" id="KW-0862">Zinc</keyword>
<dbReference type="SUPFAM" id="SSF144232">
    <property type="entry name" value="HIT/MYND zinc finger-like"/>
    <property type="match status" value="1"/>
</dbReference>
<name>A0A9P0C6N3_9NEOP</name>
<dbReference type="AlphaFoldDB" id="A0A9P0C6N3"/>
<evidence type="ECO:0000313" key="3">
    <source>
        <dbReference type="EMBL" id="CAH0758494.1"/>
    </source>
</evidence>
<dbReference type="PANTHER" id="PTHR15555:SF0">
    <property type="entry name" value="ZINC FINGER HIT DOMAIN-CONTAINING PROTEIN 2"/>
    <property type="match status" value="1"/>
</dbReference>
<dbReference type="Proteomes" id="UP001153714">
    <property type="component" value="Chromosome 3"/>
</dbReference>
<dbReference type="Pfam" id="PF04438">
    <property type="entry name" value="zf-HIT"/>
    <property type="match status" value="1"/>
</dbReference>
<dbReference type="InterPro" id="IPR007529">
    <property type="entry name" value="Znf_HIT"/>
</dbReference>
<dbReference type="CDD" id="cd23024">
    <property type="entry name" value="zf-HIT_ZNHIT2-3"/>
    <property type="match status" value="1"/>
</dbReference>
<accession>A0A9P0C6N3</accession>
<keyword evidence="1" id="KW-0863">Zinc-finger</keyword>
<keyword evidence="4" id="KW-1185">Reference proteome</keyword>
<reference evidence="3" key="1">
    <citation type="submission" date="2021-12" db="EMBL/GenBank/DDBJ databases">
        <authorList>
            <person name="King R."/>
        </authorList>
    </citation>
    <scope>NUCLEOTIDE SEQUENCE</scope>
</reference>
<dbReference type="OrthoDB" id="10005492at2759"/>
<evidence type="ECO:0000313" key="4">
    <source>
        <dbReference type="Proteomes" id="UP001153714"/>
    </source>
</evidence>
<feature type="domain" description="HIT-type" evidence="2">
    <location>
        <begin position="5"/>
        <end position="38"/>
    </location>
</feature>
<dbReference type="GO" id="GO:0008270">
    <property type="term" value="F:zinc ion binding"/>
    <property type="evidence" value="ECO:0007669"/>
    <property type="project" value="UniProtKB-UniRule"/>
</dbReference>
<gene>
    <name evidence="3" type="ORF">DIATSA_LOCUS8926</name>
</gene>
<sequence length="371" mass="42666">MTKTVFRCESNPKKYCCPRCGIFYCSLDCYKSEKHIECSESFYKDCVNNELSSLNVDNESKQKMIDILSKISKQDVYDPEDFNDLRKVGYDGESIDSDDEADLSLEERIKDLNLDDPDALWKVLTTDEKNEFEALLSKGDFGSLIPQWEPWWMFSKTEKLVEDVDDKNDDEKNALMKCPQLLNVPPFSALTSVKPSPAIRNNISNVLASYAFIMRYFNGEVDPVESTAYLLSICGNLHNNVNYEDLATSVEAVAQMCLQSDLIETDISALDIMRRDTFLILQGPSEKNKLYYCKAALSHLHKILSDAKTKGTTTLRTNTIRTKKEKSEFSTKFPDRNREHLPKFDSNKVRKCMKKIEYYLSFVETHGMDFE</sequence>
<dbReference type="PROSITE" id="PS51083">
    <property type="entry name" value="ZF_HIT"/>
    <property type="match status" value="1"/>
</dbReference>
<evidence type="ECO:0000259" key="2">
    <source>
        <dbReference type="PROSITE" id="PS51083"/>
    </source>
</evidence>
<dbReference type="PANTHER" id="PTHR15555">
    <property type="entry name" value="ZINC FINGER HIT DOMAIN CONTAINING PROTEIN 2 PROTEIN FON -RELATED"/>
    <property type="match status" value="1"/>
</dbReference>
<reference evidence="3" key="2">
    <citation type="submission" date="2022-10" db="EMBL/GenBank/DDBJ databases">
        <authorList>
            <consortium name="ENA_rothamsted_submissions"/>
            <consortium name="culmorum"/>
            <person name="King R."/>
        </authorList>
    </citation>
    <scope>NUCLEOTIDE SEQUENCE</scope>
</reference>
<protein>
    <recommendedName>
        <fullName evidence="2">HIT-type domain-containing protein</fullName>
    </recommendedName>
</protein>
<dbReference type="Gene3D" id="3.30.60.190">
    <property type="match status" value="1"/>
</dbReference>
<dbReference type="EMBL" id="OU893334">
    <property type="protein sequence ID" value="CAH0758494.1"/>
    <property type="molecule type" value="Genomic_DNA"/>
</dbReference>
<evidence type="ECO:0000256" key="1">
    <source>
        <dbReference type="PROSITE-ProRule" id="PRU00453"/>
    </source>
</evidence>
<proteinExistence type="predicted"/>
<organism evidence="3 4">
    <name type="scientific">Diatraea saccharalis</name>
    <name type="common">sugarcane borer</name>
    <dbReference type="NCBI Taxonomy" id="40085"/>
    <lineage>
        <taxon>Eukaryota</taxon>
        <taxon>Metazoa</taxon>
        <taxon>Ecdysozoa</taxon>
        <taxon>Arthropoda</taxon>
        <taxon>Hexapoda</taxon>
        <taxon>Insecta</taxon>
        <taxon>Pterygota</taxon>
        <taxon>Neoptera</taxon>
        <taxon>Endopterygota</taxon>
        <taxon>Lepidoptera</taxon>
        <taxon>Glossata</taxon>
        <taxon>Ditrysia</taxon>
        <taxon>Pyraloidea</taxon>
        <taxon>Crambidae</taxon>
        <taxon>Crambinae</taxon>
        <taxon>Diatraea</taxon>
    </lineage>
</organism>
<keyword evidence="1" id="KW-0479">Metal-binding</keyword>